<dbReference type="EMBL" id="JAAIKD010000007">
    <property type="protein sequence ID" value="NEV94900.1"/>
    <property type="molecule type" value="Genomic_DNA"/>
</dbReference>
<dbReference type="Proteomes" id="UP000478505">
    <property type="component" value="Unassembled WGS sequence"/>
</dbReference>
<comment type="caution">
    <text evidence="1">The sequence shown here is derived from an EMBL/GenBank/DDBJ whole genome shotgun (WGS) entry which is preliminary data.</text>
</comment>
<dbReference type="RefSeq" id="WP_164005593.1">
    <property type="nucleotide sequence ID" value="NZ_JAAIKD010000007.1"/>
</dbReference>
<keyword evidence="2" id="KW-1185">Reference proteome</keyword>
<dbReference type="AlphaFoldDB" id="A0A6B3R5Q2"/>
<evidence type="ECO:0000313" key="2">
    <source>
        <dbReference type="Proteomes" id="UP000478505"/>
    </source>
</evidence>
<organism evidence="1 2">
    <name type="scientific">Psychroflexus aurantiacus</name>
    <dbReference type="NCBI Taxonomy" id="2709310"/>
    <lineage>
        <taxon>Bacteria</taxon>
        <taxon>Pseudomonadati</taxon>
        <taxon>Bacteroidota</taxon>
        <taxon>Flavobacteriia</taxon>
        <taxon>Flavobacteriales</taxon>
        <taxon>Flavobacteriaceae</taxon>
        <taxon>Psychroflexus</taxon>
    </lineage>
</organism>
<proteinExistence type="predicted"/>
<gene>
    <name evidence="1" type="ORF">G3567_12175</name>
</gene>
<evidence type="ECO:0000313" key="1">
    <source>
        <dbReference type="EMBL" id="NEV94900.1"/>
    </source>
</evidence>
<accession>A0A6B3R5Q2</accession>
<protein>
    <submittedName>
        <fullName evidence="1">Uncharacterized protein</fullName>
    </submittedName>
</protein>
<reference evidence="1 2" key="1">
    <citation type="submission" date="2020-02" db="EMBL/GenBank/DDBJ databases">
        <title>Flavobacteriaceae Psychroflexus bacterium YR1-1, complete genome.</title>
        <authorList>
            <person name="Li Y."/>
            <person name="Wu S."/>
        </authorList>
    </citation>
    <scope>NUCLEOTIDE SEQUENCE [LARGE SCALE GENOMIC DNA]</scope>
    <source>
        <strain evidence="1 2">YR1-1</strain>
    </source>
</reference>
<sequence length="95" mass="11012">MSYLSLLWRLLPKALGCQACLSKERRQAFGSRFLSHAMAAEKKPLLMPQSLTEAYSRFSLFRSFDKADFSESKLSQPHFKQVLQPNFVTFQLKNH</sequence>
<name>A0A6B3R5Q2_9FLAO</name>